<dbReference type="PANTHER" id="PTHR11370">
    <property type="entry name" value="DNA-REPAIR PROTEIN XRCC1"/>
    <property type="match status" value="1"/>
</dbReference>
<evidence type="ECO:0000313" key="9">
    <source>
        <dbReference type="EMBL" id="ONK66566.1"/>
    </source>
</evidence>
<dbReference type="InterPro" id="IPR036420">
    <property type="entry name" value="BRCT_dom_sf"/>
</dbReference>
<dbReference type="GO" id="GO:0003684">
    <property type="term" value="F:damaged DNA binding"/>
    <property type="evidence" value="ECO:0007669"/>
    <property type="project" value="InterPro"/>
</dbReference>
<dbReference type="InterPro" id="IPR045080">
    <property type="entry name" value="BRCT_XRCC1_rpt1"/>
</dbReference>
<dbReference type="GO" id="GO:0005975">
    <property type="term" value="P:carbohydrate metabolic process"/>
    <property type="evidence" value="ECO:0007669"/>
    <property type="project" value="InterPro"/>
</dbReference>
<evidence type="ECO:0000256" key="4">
    <source>
        <dbReference type="ARBA" id="ARBA00022763"/>
    </source>
</evidence>
<evidence type="ECO:0000256" key="2">
    <source>
        <dbReference type="ARBA" id="ARBA00007658"/>
    </source>
</evidence>
<feature type="region of interest" description="Disordered" evidence="7">
    <location>
        <begin position="256"/>
        <end position="292"/>
    </location>
</feature>
<sequence length="459" mass="51170">MGLGLGSGSSSERSSSPSNGRTRRSLISRYLDAGRDMLASLQYGARCPCGYCHIADVESHKQDDHMESFFLAETIRINIYIAVKKCSLPSSLNLPNLMKGLYMMSDASSDPNDGAGKRNPPSWMSSKGKESKPLKKKQDDAGEHTSSHAGGRDSAQANSQFAKLLDGVVFALSGFVNPERSTLRSQALEMGAEYRPDWTPDCTLLVCSFPNTPKFRQVASDCGTIVSKEWISECYNEKKLVEIERFLMHAGKPWRRNNDQLENKKGPKDALNEESGRRPRRNSPEKFTGSAKSKVGLSNVTKDHFSPSKIKEWAIDDLNKTVTWLESQEEKPEASEIKAIAAQGVITCLHDVIEALKEKKDIQLVMEQWMFIPHVVKQLLELETGRSKKGSLSKGELRELAITCKKIYESEFENVDSSLRRNGKQKAGIDDEDDAGFDSDRTIEMTEEEIEIACKELSS</sequence>
<dbReference type="PANTHER" id="PTHR11370:SF5">
    <property type="entry name" value="DNA REPAIR PROTEIN XRCC1"/>
    <property type="match status" value="1"/>
</dbReference>
<dbReference type="FunFam" id="3.40.50.10190:FF:000008">
    <property type="entry name" value="X-ray repair cross complementing 1"/>
    <property type="match status" value="1"/>
</dbReference>
<dbReference type="GO" id="GO:0000012">
    <property type="term" value="P:single strand break repair"/>
    <property type="evidence" value="ECO:0007669"/>
    <property type="project" value="InterPro"/>
</dbReference>
<keyword evidence="4" id="KW-0227">DNA damage</keyword>
<dbReference type="GO" id="GO:0010385">
    <property type="term" value="F:double-stranded methylated DNA binding"/>
    <property type="evidence" value="ECO:0007669"/>
    <property type="project" value="EnsemblPlants"/>
</dbReference>
<dbReference type="SUPFAM" id="SSF52113">
    <property type="entry name" value="BRCT domain"/>
    <property type="match status" value="1"/>
</dbReference>
<feature type="compositionally biased region" description="Basic and acidic residues" evidence="7">
    <location>
        <begin position="127"/>
        <end position="146"/>
    </location>
</feature>
<feature type="region of interest" description="Disordered" evidence="7">
    <location>
        <begin position="417"/>
        <end position="439"/>
    </location>
</feature>
<accession>A0A5P1EL01</accession>
<dbReference type="EMBL" id="CM007386">
    <property type="protein sequence ID" value="ONK66566.1"/>
    <property type="molecule type" value="Genomic_DNA"/>
</dbReference>
<evidence type="ECO:0000313" key="10">
    <source>
        <dbReference type="Proteomes" id="UP000243459"/>
    </source>
</evidence>
<dbReference type="GO" id="GO:0016020">
    <property type="term" value="C:membrane"/>
    <property type="evidence" value="ECO:0007669"/>
    <property type="project" value="InterPro"/>
</dbReference>
<dbReference type="GO" id="GO:0005509">
    <property type="term" value="F:calcium ion binding"/>
    <property type="evidence" value="ECO:0007669"/>
    <property type="project" value="InterPro"/>
</dbReference>
<dbReference type="Proteomes" id="UP000243459">
    <property type="component" value="Chromosome 6"/>
</dbReference>
<keyword evidence="6" id="KW-0539">Nucleus</keyword>
<keyword evidence="5" id="KW-0234">DNA repair</keyword>
<dbReference type="Gene3D" id="3.40.50.10190">
    <property type="entry name" value="BRCT domain"/>
    <property type="match status" value="1"/>
</dbReference>
<evidence type="ECO:0000256" key="7">
    <source>
        <dbReference type="SAM" id="MobiDB-lite"/>
    </source>
</evidence>
<dbReference type="GO" id="GO:0012505">
    <property type="term" value="C:endomembrane system"/>
    <property type="evidence" value="ECO:0007669"/>
    <property type="project" value="UniProtKB-ARBA"/>
</dbReference>
<dbReference type="Gramene" id="ONK66566">
    <property type="protein sequence ID" value="ONK66566"/>
    <property type="gene ID" value="A4U43_C06F9580"/>
</dbReference>
<dbReference type="SMART" id="SM00292">
    <property type="entry name" value="BRCT"/>
    <property type="match status" value="1"/>
</dbReference>
<dbReference type="PROSITE" id="PS50172">
    <property type="entry name" value="BRCT"/>
    <property type="match status" value="1"/>
</dbReference>
<dbReference type="SUPFAM" id="SSF48225">
    <property type="entry name" value="Seven-hairpin glycosidases"/>
    <property type="match status" value="1"/>
</dbReference>
<organism evidence="9 10">
    <name type="scientific">Asparagus officinalis</name>
    <name type="common">Garden asparagus</name>
    <dbReference type="NCBI Taxonomy" id="4686"/>
    <lineage>
        <taxon>Eukaryota</taxon>
        <taxon>Viridiplantae</taxon>
        <taxon>Streptophyta</taxon>
        <taxon>Embryophyta</taxon>
        <taxon>Tracheophyta</taxon>
        <taxon>Spermatophyta</taxon>
        <taxon>Magnoliopsida</taxon>
        <taxon>Liliopsida</taxon>
        <taxon>Asparagales</taxon>
        <taxon>Asparagaceae</taxon>
        <taxon>Asparagoideae</taxon>
        <taxon>Asparagus</taxon>
    </lineage>
</organism>
<evidence type="ECO:0000259" key="8">
    <source>
        <dbReference type="PROSITE" id="PS50172"/>
    </source>
</evidence>
<keyword evidence="3" id="KW-0677">Repeat</keyword>
<dbReference type="CDD" id="cd17725">
    <property type="entry name" value="BRCT_XRCC1_rpt1"/>
    <property type="match status" value="1"/>
</dbReference>
<proteinExistence type="inferred from homology"/>
<dbReference type="InterPro" id="IPR001357">
    <property type="entry name" value="BRCT_dom"/>
</dbReference>
<gene>
    <name evidence="9" type="ORF">A4U43_C06F9580</name>
</gene>
<dbReference type="GO" id="GO:0006284">
    <property type="term" value="P:base-excision repair"/>
    <property type="evidence" value="ECO:0007669"/>
    <property type="project" value="InterPro"/>
</dbReference>
<reference evidence="10" key="1">
    <citation type="journal article" date="2017" name="Nat. Commun.">
        <title>The asparagus genome sheds light on the origin and evolution of a young Y chromosome.</title>
        <authorList>
            <person name="Harkess A."/>
            <person name="Zhou J."/>
            <person name="Xu C."/>
            <person name="Bowers J.E."/>
            <person name="Van der Hulst R."/>
            <person name="Ayyampalayam S."/>
            <person name="Mercati F."/>
            <person name="Riccardi P."/>
            <person name="McKain M.R."/>
            <person name="Kakrana A."/>
            <person name="Tang H."/>
            <person name="Ray J."/>
            <person name="Groenendijk J."/>
            <person name="Arikit S."/>
            <person name="Mathioni S.M."/>
            <person name="Nakano M."/>
            <person name="Shan H."/>
            <person name="Telgmann-Rauber A."/>
            <person name="Kanno A."/>
            <person name="Yue Z."/>
            <person name="Chen H."/>
            <person name="Li W."/>
            <person name="Chen Y."/>
            <person name="Xu X."/>
            <person name="Zhang Y."/>
            <person name="Luo S."/>
            <person name="Chen H."/>
            <person name="Gao J."/>
            <person name="Mao Z."/>
            <person name="Pires J.C."/>
            <person name="Luo M."/>
            <person name="Kudrna D."/>
            <person name="Wing R.A."/>
            <person name="Meyers B.C."/>
            <person name="Yi K."/>
            <person name="Kong H."/>
            <person name="Lavrijsen P."/>
            <person name="Sunseri F."/>
            <person name="Falavigna A."/>
            <person name="Ye Y."/>
            <person name="Leebens-Mack J.H."/>
            <person name="Chen G."/>
        </authorList>
    </citation>
    <scope>NUCLEOTIDE SEQUENCE [LARGE SCALE GENOMIC DNA]</scope>
    <source>
        <strain evidence="10">cv. DH0086</strain>
    </source>
</reference>
<dbReference type="GO" id="GO:0005634">
    <property type="term" value="C:nucleus"/>
    <property type="evidence" value="ECO:0007669"/>
    <property type="project" value="UniProtKB-SubCell"/>
</dbReference>
<dbReference type="OMA" id="PTKIKQW"/>
<dbReference type="InterPro" id="IPR001382">
    <property type="entry name" value="Glyco_hydro_47"/>
</dbReference>
<feature type="region of interest" description="Disordered" evidence="7">
    <location>
        <begin position="108"/>
        <end position="155"/>
    </location>
</feature>
<evidence type="ECO:0000256" key="5">
    <source>
        <dbReference type="ARBA" id="ARBA00023204"/>
    </source>
</evidence>
<protein>
    <recommendedName>
        <fullName evidence="8">BRCT domain-containing protein</fullName>
    </recommendedName>
</protein>
<feature type="compositionally biased region" description="Basic and acidic residues" evidence="7">
    <location>
        <begin position="256"/>
        <end position="277"/>
    </location>
</feature>
<comment type="similarity">
    <text evidence="2">Belongs to the glycosyl hydrolase 47 family.</text>
</comment>
<feature type="compositionally biased region" description="Low complexity" evidence="7">
    <location>
        <begin position="8"/>
        <end position="20"/>
    </location>
</feature>
<evidence type="ECO:0000256" key="1">
    <source>
        <dbReference type="ARBA" id="ARBA00004123"/>
    </source>
</evidence>
<feature type="domain" description="BRCT" evidence="8">
    <location>
        <begin position="160"/>
        <end position="248"/>
    </location>
</feature>
<comment type="subcellular location">
    <subcellularLocation>
        <location evidence="1">Nucleus</location>
    </subcellularLocation>
</comment>
<dbReference type="Pfam" id="PF00533">
    <property type="entry name" value="BRCT"/>
    <property type="match status" value="1"/>
</dbReference>
<evidence type="ECO:0000256" key="6">
    <source>
        <dbReference type="ARBA" id="ARBA00023242"/>
    </source>
</evidence>
<feature type="region of interest" description="Disordered" evidence="7">
    <location>
        <begin position="1"/>
        <end position="23"/>
    </location>
</feature>
<dbReference type="Pfam" id="PF01532">
    <property type="entry name" value="Glyco_hydro_47"/>
    <property type="match status" value="1"/>
</dbReference>
<dbReference type="GO" id="GO:0004571">
    <property type="term" value="F:mannosyl-oligosaccharide 1,2-alpha-mannosidase activity"/>
    <property type="evidence" value="ECO:0007669"/>
    <property type="project" value="InterPro"/>
</dbReference>
<keyword evidence="10" id="KW-1185">Reference proteome</keyword>
<name>A0A5P1EL01_ASPOF</name>
<dbReference type="Gene3D" id="1.50.10.10">
    <property type="match status" value="1"/>
</dbReference>
<dbReference type="InterPro" id="IPR036026">
    <property type="entry name" value="Seven-hairpin_glycosidases"/>
</dbReference>
<dbReference type="AlphaFoldDB" id="A0A5P1EL01"/>
<dbReference type="GO" id="GO:0006303">
    <property type="term" value="P:double-strand break repair via nonhomologous end joining"/>
    <property type="evidence" value="ECO:0007669"/>
    <property type="project" value="EnsemblPlants"/>
</dbReference>
<dbReference type="InterPro" id="IPR012341">
    <property type="entry name" value="6hp_glycosidase-like_sf"/>
</dbReference>
<evidence type="ECO:0000256" key="3">
    <source>
        <dbReference type="ARBA" id="ARBA00022737"/>
    </source>
</evidence>